<feature type="binding site" evidence="9">
    <location>
        <position position="220"/>
    </location>
    <ligand>
        <name>1-deoxy-D-xylulose 5-phosphate</name>
        <dbReference type="ChEBI" id="CHEBI:57792"/>
    </ligand>
</feature>
<feature type="domain" description="1-deoxy-D-xylulose 5-phosphate reductoisomerase N-terminal" evidence="10">
    <location>
        <begin position="5"/>
        <end position="133"/>
    </location>
</feature>
<comment type="pathway">
    <text evidence="1 9">Isoprenoid biosynthesis; isopentenyl diphosphate biosynthesis via DXP pathway; isopentenyl diphosphate from 1-deoxy-D-xylulose 5-phosphate: step 1/6.</text>
</comment>
<evidence type="ECO:0000313" key="13">
    <source>
        <dbReference type="EMBL" id="AZE54595.1"/>
    </source>
</evidence>
<evidence type="ECO:0000256" key="2">
    <source>
        <dbReference type="ARBA" id="ARBA00006825"/>
    </source>
</evidence>
<comment type="caution">
    <text evidence="9">Lacks conserved residue(s) required for the propagation of feature annotation.</text>
</comment>
<organism evidence="13 14">
    <name type="scientific">Pseudomonas synxantha</name>
    <dbReference type="NCBI Taxonomy" id="47883"/>
    <lineage>
        <taxon>Bacteria</taxon>
        <taxon>Pseudomonadati</taxon>
        <taxon>Pseudomonadota</taxon>
        <taxon>Gammaproteobacteria</taxon>
        <taxon>Pseudomonadales</taxon>
        <taxon>Pseudomonadaceae</taxon>
        <taxon>Pseudomonas</taxon>
    </lineage>
</organism>
<feature type="binding site" evidence="9">
    <location>
        <position position="14"/>
    </location>
    <ligand>
        <name>NADPH</name>
        <dbReference type="ChEBI" id="CHEBI:57783"/>
    </ligand>
</feature>
<dbReference type="NCBIfam" id="NF003938">
    <property type="entry name" value="PRK05447.1-1"/>
    <property type="match status" value="1"/>
</dbReference>
<keyword evidence="13" id="KW-0413">Isomerase</keyword>
<dbReference type="Pfam" id="PF02670">
    <property type="entry name" value="DXP_reductoisom"/>
    <property type="match status" value="1"/>
</dbReference>
<feature type="binding site" evidence="9">
    <location>
        <position position="13"/>
    </location>
    <ligand>
        <name>NADPH</name>
        <dbReference type="ChEBI" id="CHEBI:57783"/>
    </ligand>
</feature>
<dbReference type="GO" id="GO:0030604">
    <property type="term" value="F:1-deoxy-D-xylulose-5-phosphate reductoisomerase activity"/>
    <property type="evidence" value="ECO:0007669"/>
    <property type="project" value="UniProtKB-UniRule"/>
</dbReference>
<dbReference type="HAMAP" id="MF_00183">
    <property type="entry name" value="DXP_reductoisom"/>
    <property type="match status" value="1"/>
</dbReference>
<sequence>MLQRLLILGSTGSIGESTLDVVLRNSDVFVVHALSANRNIEKLFKQCLKFRPALAIVSEPHHAIELQANLQTVGLKTEVHCGAQALCSAASADDYDTVVAAIVGAAGLPPVLSAARAGKKILLANKEALVMSGELFMNTASKSGAVILPVDSEHNAIFQCLQGAQKAPGEVERLILTASGGPFRTRPVHTLEHVTPDEACAHPNWKMGRKISVDSATMMNKGLELIEARWLFDICAERIETLIHPQSIIHSMVVYRDQSVLAQLGSPDMRTPIAHALAYPQRVTSGVEPLDLAKIATLTFEKPDLVRFPCLALAQAVIREGEGMSTVLNAANEVAVEAFLTRRIRFTDIVRIVDEVLTSMSGARGRSFDEVMEVDEQSRQMGLEAVLRRCHSTSYSVSKLTRSMLHS</sequence>
<dbReference type="Gene3D" id="1.10.1740.10">
    <property type="match status" value="1"/>
</dbReference>
<dbReference type="Pfam" id="PF08436">
    <property type="entry name" value="DXP_redisom_C"/>
    <property type="match status" value="1"/>
</dbReference>
<dbReference type="InterPro" id="IPR003821">
    <property type="entry name" value="DXP_reductoisomerase"/>
</dbReference>
<feature type="binding site" evidence="9">
    <location>
        <position position="153"/>
    </location>
    <ligand>
        <name>Mn(2+)</name>
        <dbReference type="ChEBI" id="CHEBI:29035"/>
    </ligand>
</feature>
<dbReference type="InterPro" id="IPR036291">
    <property type="entry name" value="NAD(P)-bd_dom_sf"/>
</dbReference>
<dbReference type="PIRSF" id="PIRSF006205">
    <property type="entry name" value="Dxp_reductismrs"/>
    <property type="match status" value="1"/>
</dbReference>
<feature type="binding site" evidence="9">
    <location>
        <position position="151"/>
    </location>
    <ligand>
        <name>Mn(2+)</name>
        <dbReference type="ChEBI" id="CHEBI:29035"/>
    </ligand>
</feature>
<evidence type="ECO:0000256" key="7">
    <source>
        <dbReference type="ARBA" id="ARBA00023229"/>
    </source>
</evidence>
<dbReference type="SUPFAM" id="SSF69055">
    <property type="entry name" value="1-deoxy-D-xylulose-5-phosphate reductoisomerase, C-terminal domain"/>
    <property type="match status" value="1"/>
</dbReference>
<feature type="binding site" evidence="9">
    <location>
        <position position="39"/>
    </location>
    <ligand>
        <name>NADPH</name>
        <dbReference type="ChEBI" id="CHEBI:57783"/>
    </ligand>
</feature>
<feature type="binding site" evidence="9">
    <location>
        <position position="12"/>
    </location>
    <ligand>
        <name>NADPH</name>
        <dbReference type="ChEBI" id="CHEBI:57783"/>
    </ligand>
</feature>
<dbReference type="FunFam" id="3.40.50.720:FF:000045">
    <property type="entry name" value="1-deoxy-D-xylulose 5-phosphate reductoisomerase"/>
    <property type="match status" value="1"/>
</dbReference>
<feature type="binding site" evidence="9">
    <location>
        <position position="202"/>
    </location>
    <ligand>
        <name>1-deoxy-D-xylulose 5-phosphate</name>
        <dbReference type="ChEBI" id="CHEBI:57792"/>
    </ligand>
</feature>
<dbReference type="EMBL" id="CP027754">
    <property type="protein sequence ID" value="AZE54595.1"/>
    <property type="molecule type" value="Genomic_DNA"/>
</dbReference>
<feature type="binding site" evidence="9">
    <location>
        <position position="11"/>
    </location>
    <ligand>
        <name>NADPH</name>
        <dbReference type="ChEBI" id="CHEBI:57783"/>
    </ligand>
</feature>
<dbReference type="RefSeq" id="WP_124377368.1">
    <property type="nucleotide sequence ID" value="NZ_CP027754.1"/>
</dbReference>
<comment type="function">
    <text evidence="9">Catalyzes the NADPH-dependent rearrangement and reduction of 1-deoxy-D-xylulose-5-phosphate (DXP) to 2-C-methyl-D-erythritol 4-phosphate (MEP).</text>
</comment>
<evidence type="ECO:0000256" key="9">
    <source>
        <dbReference type="HAMAP-Rule" id="MF_00183"/>
    </source>
</evidence>
<comment type="catalytic activity">
    <reaction evidence="8">
        <text>2-C-methyl-D-erythritol 4-phosphate + NADP(+) = 1-deoxy-D-xylulose 5-phosphate + NADPH + H(+)</text>
        <dbReference type="Rhea" id="RHEA:13717"/>
        <dbReference type="ChEBI" id="CHEBI:15378"/>
        <dbReference type="ChEBI" id="CHEBI:57783"/>
        <dbReference type="ChEBI" id="CHEBI:57792"/>
        <dbReference type="ChEBI" id="CHEBI:58262"/>
        <dbReference type="ChEBI" id="CHEBI:58349"/>
        <dbReference type="EC" id="1.1.1.267"/>
    </reaction>
    <physiologicalReaction direction="right-to-left" evidence="8">
        <dbReference type="Rhea" id="RHEA:13719"/>
    </physiologicalReaction>
</comment>
<keyword evidence="5 9" id="KW-0560">Oxidoreductase</keyword>
<dbReference type="PANTHER" id="PTHR30525">
    <property type="entry name" value="1-DEOXY-D-XYLULOSE 5-PHOSPHATE REDUCTOISOMERASE"/>
    <property type="match status" value="1"/>
</dbReference>
<feature type="binding site" evidence="9">
    <location>
        <position position="38"/>
    </location>
    <ligand>
        <name>NADPH</name>
        <dbReference type="ChEBI" id="CHEBI:57783"/>
    </ligand>
</feature>
<dbReference type="AlphaFoldDB" id="A0A3G7U5L8"/>
<feature type="binding site" evidence="9">
    <location>
        <position position="127"/>
    </location>
    <ligand>
        <name>NADPH</name>
        <dbReference type="ChEBI" id="CHEBI:57783"/>
    </ligand>
</feature>
<feature type="binding site" evidence="9">
    <location>
        <position position="221"/>
    </location>
    <ligand>
        <name>1-deoxy-D-xylulose 5-phosphate</name>
        <dbReference type="ChEBI" id="CHEBI:57792"/>
    </ligand>
</feature>
<keyword evidence="9" id="KW-0460">Magnesium</keyword>
<evidence type="ECO:0000256" key="4">
    <source>
        <dbReference type="ARBA" id="ARBA00022857"/>
    </source>
</evidence>
<feature type="binding site" evidence="9">
    <location>
        <position position="125"/>
    </location>
    <ligand>
        <name>NADPH</name>
        <dbReference type="ChEBI" id="CHEBI:57783"/>
    </ligand>
</feature>
<dbReference type="GO" id="GO:0016853">
    <property type="term" value="F:isomerase activity"/>
    <property type="evidence" value="ECO:0007669"/>
    <property type="project" value="UniProtKB-KW"/>
</dbReference>
<dbReference type="GO" id="GO:0070402">
    <property type="term" value="F:NADPH binding"/>
    <property type="evidence" value="ECO:0007669"/>
    <property type="project" value="InterPro"/>
</dbReference>
<evidence type="ECO:0000259" key="12">
    <source>
        <dbReference type="Pfam" id="PF13288"/>
    </source>
</evidence>
<feature type="binding site" evidence="9">
    <location>
        <position position="179"/>
    </location>
    <ligand>
        <name>1-deoxy-D-xylulose 5-phosphate</name>
        <dbReference type="ChEBI" id="CHEBI:57792"/>
    </ligand>
</feature>
<evidence type="ECO:0000259" key="10">
    <source>
        <dbReference type="Pfam" id="PF02670"/>
    </source>
</evidence>
<dbReference type="EC" id="1.1.1.267" evidence="9"/>
<feature type="binding site" evidence="9">
    <location>
        <position position="215"/>
    </location>
    <ligand>
        <name>1-deoxy-D-xylulose 5-phosphate</name>
        <dbReference type="ChEBI" id="CHEBI:57792"/>
    </ligand>
</feature>
<comment type="cofactor">
    <cofactor evidence="9">
        <name>Mg(2+)</name>
        <dbReference type="ChEBI" id="CHEBI:18420"/>
    </cofactor>
    <cofactor evidence="9">
        <name>Mn(2+)</name>
        <dbReference type="ChEBI" id="CHEBI:29035"/>
    </cofactor>
</comment>
<dbReference type="PANTHER" id="PTHR30525:SF0">
    <property type="entry name" value="1-DEOXY-D-XYLULOSE 5-PHOSPHATE REDUCTOISOMERASE, CHLOROPLASTIC"/>
    <property type="match status" value="1"/>
</dbReference>
<dbReference type="InterPro" id="IPR036169">
    <property type="entry name" value="DXPR_C_sf"/>
</dbReference>
<keyword evidence="6 9" id="KW-0464">Manganese</keyword>
<dbReference type="NCBIfam" id="NF009114">
    <property type="entry name" value="PRK12464.1"/>
    <property type="match status" value="1"/>
</dbReference>
<evidence type="ECO:0000313" key="14">
    <source>
        <dbReference type="Proteomes" id="UP000268696"/>
    </source>
</evidence>
<protein>
    <recommendedName>
        <fullName evidence="9">1-deoxy-D-xylulose 5-phosphate reductoisomerase</fullName>
        <shortName evidence="9">DXP reductoisomerase</shortName>
        <ecNumber evidence="9">1.1.1.267</ecNumber>
    </recommendedName>
    <alternativeName>
        <fullName evidence="9">1-deoxyxylulose-5-phosphate reductoisomerase</fullName>
    </alternativeName>
    <alternativeName>
        <fullName evidence="9">2-C-methyl-D-erythritol 4-phosphate synthase</fullName>
    </alternativeName>
</protein>
<feature type="binding site" evidence="9">
    <location>
        <position position="208"/>
    </location>
    <ligand>
        <name>NADPH</name>
        <dbReference type="ChEBI" id="CHEBI:57783"/>
    </ligand>
</feature>
<keyword evidence="4 9" id="KW-0521">NADP</keyword>
<keyword evidence="7 9" id="KW-0414">Isoprene biosynthesis</keyword>
<dbReference type="UniPathway" id="UPA00056">
    <property type="reaction ID" value="UER00092"/>
</dbReference>
<keyword evidence="3 9" id="KW-0479">Metal-binding</keyword>
<evidence type="ECO:0000259" key="11">
    <source>
        <dbReference type="Pfam" id="PF08436"/>
    </source>
</evidence>
<accession>A0A3G7U5L8</accession>
<feature type="domain" description="DXP reductoisomerase C-terminal" evidence="12">
    <location>
        <begin position="264"/>
        <end position="380"/>
    </location>
</feature>
<evidence type="ECO:0000256" key="5">
    <source>
        <dbReference type="ARBA" id="ARBA00023002"/>
    </source>
</evidence>
<dbReference type="SUPFAM" id="SSF51735">
    <property type="entry name" value="NAD(P)-binding Rossmann-fold domains"/>
    <property type="match status" value="1"/>
</dbReference>
<reference evidence="13 14" key="1">
    <citation type="submission" date="2018-03" db="EMBL/GenBank/DDBJ databases">
        <title>Diversity of phytobeneficial traits revealed by whole-genome analysis of worldwide-isolated phenazine-producing Pseudomonas spp.</title>
        <authorList>
            <person name="Biessy A."/>
            <person name="Novinscak A."/>
            <person name="Blom J."/>
            <person name="Leger G."/>
            <person name="Thomashow L.S."/>
            <person name="Cazorla F.M."/>
            <person name="Josic D."/>
            <person name="Filion M."/>
        </authorList>
    </citation>
    <scope>NUCLEOTIDE SEQUENCE [LARGE SCALE GENOMIC DNA]</scope>
    <source>
        <strain evidence="13 14">30B</strain>
    </source>
</reference>
<name>A0A3G7U5L8_9PSED</name>
<dbReference type="Gene3D" id="3.40.50.720">
    <property type="entry name" value="NAD(P)-binding Rossmann-like Domain"/>
    <property type="match status" value="1"/>
</dbReference>
<dbReference type="InterPro" id="IPR013644">
    <property type="entry name" value="DXP_reductoisomerase_C"/>
</dbReference>
<dbReference type="GO" id="GO:0051484">
    <property type="term" value="P:isopentenyl diphosphate biosynthetic process, methylerythritol 4-phosphate pathway involved in terpenoid biosynthetic process"/>
    <property type="evidence" value="ECO:0007669"/>
    <property type="project" value="TreeGrafter"/>
</dbReference>
<feature type="binding site" evidence="9">
    <location>
        <position position="153"/>
    </location>
    <ligand>
        <name>1-deoxy-D-xylulose 5-phosphate</name>
        <dbReference type="ChEBI" id="CHEBI:57792"/>
    </ligand>
</feature>
<evidence type="ECO:0000256" key="8">
    <source>
        <dbReference type="ARBA" id="ARBA00048543"/>
    </source>
</evidence>
<evidence type="ECO:0000256" key="3">
    <source>
        <dbReference type="ARBA" id="ARBA00022723"/>
    </source>
</evidence>
<feature type="domain" description="1-deoxy-D-xylulose 5-phosphate reductoisomerase C-terminal" evidence="11">
    <location>
        <begin position="147"/>
        <end position="232"/>
    </location>
</feature>
<dbReference type="Pfam" id="PF13288">
    <property type="entry name" value="DXPR_C"/>
    <property type="match status" value="1"/>
</dbReference>
<feature type="binding site" evidence="9">
    <location>
        <position position="224"/>
    </location>
    <ligand>
        <name>1-deoxy-D-xylulose 5-phosphate</name>
        <dbReference type="ChEBI" id="CHEBI:57792"/>
    </ligand>
</feature>
<feature type="binding site" evidence="9">
    <location>
        <position position="152"/>
    </location>
    <ligand>
        <name>1-deoxy-D-xylulose 5-phosphate</name>
        <dbReference type="ChEBI" id="CHEBI:57792"/>
    </ligand>
</feature>
<feature type="binding site" evidence="9">
    <location>
        <position position="224"/>
    </location>
    <ligand>
        <name>Mn(2+)</name>
        <dbReference type="ChEBI" id="CHEBI:29035"/>
    </ligand>
</feature>
<evidence type="ECO:0000256" key="6">
    <source>
        <dbReference type="ARBA" id="ARBA00023211"/>
    </source>
</evidence>
<dbReference type="SUPFAM" id="SSF55347">
    <property type="entry name" value="Glyceraldehyde-3-phosphate dehydrogenase-like, C-terminal domain"/>
    <property type="match status" value="1"/>
</dbReference>
<evidence type="ECO:0000256" key="1">
    <source>
        <dbReference type="ARBA" id="ARBA00005094"/>
    </source>
</evidence>
<proteinExistence type="inferred from homology"/>
<dbReference type="InterPro" id="IPR026877">
    <property type="entry name" value="DXPR_C"/>
</dbReference>
<gene>
    <name evidence="9" type="primary">dxr</name>
    <name evidence="13" type="ORF">C4K03_2440</name>
</gene>
<dbReference type="InterPro" id="IPR013512">
    <property type="entry name" value="DXP_reductoisomerase_N"/>
</dbReference>
<dbReference type="Proteomes" id="UP000268696">
    <property type="component" value="Chromosome"/>
</dbReference>
<dbReference type="GO" id="GO:0030145">
    <property type="term" value="F:manganese ion binding"/>
    <property type="evidence" value="ECO:0007669"/>
    <property type="project" value="TreeGrafter"/>
</dbReference>
<comment type="similarity">
    <text evidence="2 9">Belongs to the DXR family.</text>
</comment>
<dbReference type="NCBIfam" id="TIGR00243">
    <property type="entry name" value="Dxr"/>
    <property type="match status" value="1"/>
</dbReference>
<feature type="binding site" evidence="9">
    <location>
        <position position="126"/>
    </location>
    <ligand>
        <name>1-deoxy-D-xylulose 5-phosphate</name>
        <dbReference type="ChEBI" id="CHEBI:57792"/>
    </ligand>
</feature>